<evidence type="ECO:0000259" key="1">
    <source>
        <dbReference type="PROSITE" id="PS51186"/>
    </source>
</evidence>
<dbReference type="CDD" id="cd04301">
    <property type="entry name" value="NAT_SF"/>
    <property type="match status" value="1"/>
</dbReference>
<accession>A0A974PRR0</accession>
<dbReference type="SUPFAM" id="SSF55729">
    <property type="entry name" value="Acyl-CoA N-acyltransferases (Nat)"/>
    <property type="match status" value="1"/>
</dbReference>
<gene>
    <name evidence="2" type="ORF">EZH22_09885</name>
</gene>
<proteinExistence type="predicted"/>
<dbReference type="EMBL" id="CP063362">
    <property type="protein sequence ID" value="QRG08562.1"/>
    <property type="molecule type" value="Genomic_DNA"/>
</dbReference>
<reference evidence="2 3" key="1">
    <citation type="submission" date="2020-10" db="EMBL/GenBank/DDBJ databases">
        <title>Degradation of 1,4-Dioxane by Xanthobacter sp. YN2, via a Novel Group-2 Soluble Di-Iron Monooxygenase.</title>
        <authorList>
            <person name="Ma F."/>
            <person name="Wang Y."/>
            <person name="Yang J."/>
            <person name="Guo H."/>
            <person name="Su D."/>
            <person name="Yu L."/>
        </authorList>
    </citation>
    <scope>NUCLEOTIDE SEQUENCE [LARGE SCALE GENOMIC DNA]</scope>
    <source>
        <strain evidence="2 3">YN2</strain>
    </source>
</reference>
<dbReference type="PROSITE" id="PS51186">
    <property type="entry name" value="GNAT"/>
    <property type="match status" value="1"/>
</dbReference>
<dbReference type="InterPro" id="IPR016181">
    <property type="entry name" value="Acyl_CoA_acyltransferase"/>
</dbReference>
<dbReference type="RefSeq" id="WP_203195473.1">
    <property type="nucleotide sequence ID" value="NZ_CP063362.1"/>
</dbReference>
<protein>
    <submittedName>
        <fullName evidence="2">GNAT family N-acetyltransferase</fullName>
    </submittedName>
</protein>
<dbReference type="KEGG" id="xdi:EZH22_09885"/>
<dbReference type="InterPro" id="IPR000182">
    <property type="entry name" value="GNAT_dom"/>
</dbReference>
<dbReference type="Pfam" id="PF00583">
    <property type="entry name" value="Acetyltransf_1"/>
    <property type="match status" value="1"/>
</dbReference>
<feature type="domain" description="N-acetyltransferase" evidence="1">
    <location>
        <begin position="12"/>
        <end position="174"/>
    </location>
</feature>
<dbReference type="Proteomes" id="UP000596427">
    <property type="component" value="Chromosome"/>
</dbReference>
<sequence length="226" mass="24139">MMRGSLAVSPSLSVRRLTIEDLEQVDGLNRLAVGPVIDPNVVKPESHAYFETIFAGRGFFVGVFDGAELVAYAILQHDHAASDDPRASLGLAPGAPVGRLAGARVAPAYRGQGLQRALIAARVRAAPPDMLLFSTAAPVNTASWSNLLAEGFPIRDIQFFFGGYARYLMVRDGTTYDPGRTLLVDPLDTPRQKALFAEGWRGYARGRLESGATGVVFAKPIPAVGS</sequence>
<dbReference type="Gene3D" id="3.40.630.30">
    <property type="match status" value="1"/>
</dbReference>
<evidence type="ECO:0000313" key="2">
    <source>
        <dbReference type="EMBL" id="QRG08562.1"/>
    </source>
</evidence>
<dbReference type="AlphaFoldDB" id="A0A974PRR0"/>
<evidence type="ECO:0000313" key="3">
    <source>
        <dbReference type="Proteomes" id="UP000596427"/>
    </source>
</evidence>
<organism evidence="2 3">
    <name type="scientific">Xanthobacter dioxanivorans</name>
    <dbReference type="NCBI Taxonomy" id="2528964"/>
    <lineage>
        <taxon>Bacteria</taxon>
        <taxon>Pseudomonadati</taxon>
        <taxon>Pseudomonadota</taxon>
        <taxon>Alphaproteobacteria</taxon>
        <taxon>Hyphomicrobiales</taxon>
        <taxon>Xanthobacteraceae</taxon>
        <taxon>Xanthobacter</taxon>
    </lineage>
</organism>
<dbReference type="GO" id="GO:0016747">
    <property type="term" value="F:acyltransferase activity, transferring groups other than amino-acyl groups"/>
    <property type="evidence" value="ECO:0007669"/>
    <property type="project" value="InterPro"/>
</dbReference>
<keyword evidence="3" id="KW-1185">Reference proteome</keyword>
<name>A0A974PRR0_9HYPH</name>